<evidence type="ECO:0000256" key="6">
    <source>
        <dbReference type="ARBA" id="ARBA00023163"/>
    </source>
</evidence>
<evidence type="ECO:0000256" key="1">
    <source>
        <dbReference type="ARBA" id="ARBA00004123"/>
    </source>
</evidence>
<keyword evidence="7" id="KW-0539">Nucleus</keyword>
<dbReference type="GO" id="GO:0006357">
    <property type="term" value="P:regulation of transcription by RNA polymerase II"/>
    <property type="evidence" value="ECO:0007669"/>
    <property type="project" value="TreeGrafter"/>
</dbReference>
<organism evidence="11 12">
    <name type="scientific">Vermiconidia calcicola</name>
    <dbReference type="NCBI Taxonomy" id="1690605"/>
    <lineage>
        <taxon>Eukaryota</taxon>
        <taxon>Fungi</taxon>
        <taxon>Dikarya</taxon>
        <taxon>Ascomycota</taxon>
        <taxon>Pezizomycotina</taxon>
        <taxon>Dothideomycetes</taxon>
        <taxon>Dothideomycetidae</taxon>
        <taxon>Mycosphaerellales</taxon>
        <taxon>Extremaceae</taxon>
        <taxon>Vermiconidia</taxon>
    </lineage>
</organism>
<comment type="caution">
    <text evidence="11">The sequence shown here is derived from an EMBL/GenBank/DDBJ whole genome shotgun (WGS) entry which is preliminary data.</text>
</comment>
<dbReference type="PROSITE" id="PS00028">
    <property type="entry name" value="ZINC_FINGER_C2H2_1"/>
    <property type="match status" value="1"/>
</dbReference>
<feature type="compositionally biased region" description="Polar residues" evidence="9">
    <location>
        <begin position="106"/>
        <end position="124"/>
    </location>
</feature>
<evidence type="ECO:0000313" key="11">
    <source>
        <dbReference type="EMBL" id="KAK5545777.1"/>
    </source>
</evidence>
<dbReference type="SUPFAM" id="SSF57667">
    <property type="entry name" value="beta-beta-alpha zinc fingers"/>
    <property type="match status" value="1"/>
</dbReference>
<evidence type="ECO:0000256" key="3">
    <source>
        <dbReference type="ARBA" id="ARBA00022771"/>
    </source>
</evidence>
<evidence type="ECO:0000256" key="9">
    <source>
        <dbReference type="SAM" id="MobiDB-lite"/>
    </source>
</evidence>
<accession>A0AAV9QMP7</accession>
<evidence type="ECO:0000313" key="12">
    <source>
        <dbReference type="Proteomes" id="UP001345827"/>
    </source>
</evidence>
<feature type="region of interest" description="Disordered" evidence="9">
    <location>
        <begin position="324"/>
        <end position="344"/>
    </location>
</feature>
<feature type="compositionally biased region" description="Low complexity" evidence="9">
    <location>
        <begin position="855"/>
        <end position="872"/>
    </location>
</feature>
<feature type="compositionally biased region" description="Polar residues" evidence="9">
    <location>
        <begin position="448"/>
        <end position="457"/>
    </location>
</feature>
<evidence type="ECO:0000256" key="2">
    <source>
        <dbReference type="ARBA" id="ARBA00022723"/>
    </source>
</evidence>
<comment type="subcellular location">
    <subcellularLocation>
        <location evidence="1">Nucleus</location>
    </subcellularLocation>
</comment>
<feature type="region of interest" description="Disordered" evidence="9">
    <location>
        <begin position="1"/>
        <end position="20"/>
    </location>
</feature>
<dbReference type="PROSITE" id="PS50157">
    <property type="entry name" value="ZINC_FINGER_C2H2_2"/>
    <property type="match status" value="2"/>
</dbReference>
<evidence type="ECO:0000256" key="8">
    <source>
        <dbReference type="PROSITE-ProRule" id="PRU00042"/>
    </source>
</evidence>
<gene>
    <name evidence="11" type="ORF">LTR25_000787</name>
</gene>
<keyword evidence="3 8" id="KW-0863">Zinc-finger</keyword>
<feature type="region of interest" description="Disordered" evidence="9">
    <location>
        <begin position="839"/>
        <end position="884"/>
    </location>
</feature>
<reference evidence="11 12" key="1">
    <citation type="submission" date="2023-06" db="EMBL/GenBank/DDBJ databases">
        <title>Black Yeasts Isolated from many extreme environments.</title>
        <authorList>
            <person name="Coleine C."/>
            <person name="Stajich J.E."/>
            <person name="Selbmann L."/>
        </authorList>
    </citation>
    <scope>NUCLEOTIDE SEQUENCE [LARGE SCALE GENOMIC DNA]</scope>
    <source>
        <strain evidence="11 12">CCFEE 5887</strain>
    </source>
</reference>
<protein>
    <recommendedName>
        <fullName evidence="10">C2H2-type domain-containing protein</fullName>
    </recommendedName>
</protein>
<feature type="compositionally biased region" description="Polar residues" evidence="9">
    <location>
        <begin position="173"/>
        <end position="184"/>
    </location>
</feature>
<dbReference type="SMART" id="SM00355">
    <property type="entry name" value="ZnF_C2H2"/>
    <property type="match status" value="6"/>
</dbReference>
<feature type="compositionally biased region" description="Polar residues" evidence="9">
    <location>
        <begin position="368"/>
        <end position="389"/>
    </location>
</feature>
<keyword evidence="2" id="KW-0479">Metal-binding</keyword>
<dbReference type="InterPro" id="IPR036236">
    <property type="entry name" value="Znf_C2H2_sf"/>
</dbReference>
<feature type="compositionally biased region" description="Polar residues" evidence="9">
    <location>
        <begin position="874"/>
        <end position="884"/>
    </location>
</feature>
<dbReference type="PANTHER" id="PTHR46179:SF13">
    <property type="entry name" value="C2H2-TYPE DOMAIN-CONTAINING PROTEIN"/>
    <property type="match status" value="1"/>
</dbReference>
<evidence type="ECO:0000256" key="5">
    <source>
        <dbReference type="ARBA" id="ARBA00023015"/>
    </source>
</evidence>
<dbReference type="AlphaFoldDB" id="A0AAV9QMP7"/>
<evidence type="ECO:0000256" key="7">
    <source>
        <dbReference type="ARBA" id="ARBA00023242"/>
    </source>
</evidence>
<evidence type="ECO:0000256" key="4">
    <source>
        <dbReference type="ARBA" id="ARBA00022833"/>
    </source>
</evidence>
<keyword evidence="4" id="KW-0862">Zinc</keyword>
<dbReference type="InterPro" id="IPR013087">
    <property type="entry name" value="Znf_C2H2_type"/>
</dbReference>
<dbReference type="GO" id="GO:0005634">
    <property type="term" value="C:nucleus"/>
    <property type="evidence" value="ECO:0007669"/>
    <property type="project" value="UniProtKB-SubCell"/>
</dbReference>
<dbReference type="EMBL" id="JAXLQG010000001">
    <property type="protein sequence ID" value="KAK5545777.1"/>
    <property type="molecule type" value="Genomic_DNA"/>
</dbReference>
<sequence length="988" mass="111024">MDFASDDSPRFSFSPSEYHPAASSANFMTFSSGDTLHDDTQYCLSGSEFTPSRYQNVETPSGEIPGATSHPTSSLGPETTPWTHLAATQGRISPLPEDFRTDLPTKPQNLTTPTRGRPRSTASGEGSFGDSAYWTGAKSHHEVDSVTESTEEQMEQGSQNHPLPLFDPAQAGTYPSSRSSSTVTPAMYAGDPIPPTNTQPGANSQGEHHHKGNSDLYCEECHFTGKTRSDMKKHNARHERKYRCRFTGCSRQKKGFATSNDLDRHLKSVHSVNNRKTKYYKCFAQGCTKASKMWPRQDNFRQHLVKMHKGDDEGRLMMMSEQWYEHHRQQPQAEGLPEDETQSQDATDDMAIDFSTMPAPHDLAPYNYTDSNQSYTSGSPFENAMTRTQSSDPSNPNPRPSHSRHLGTVSHKIQRRRVSTPENPSDLRRQSRTPRISTQSLVPPRTAFSRTRSQADQSLHVDDTQASNHGNPFIGIVSVPDQTWPDIQHPFSGMKMDYSLKYAWENDQITKVRGPYTVANPFLDTNRMAELPSPREVQPSMLHDLRGQQEDIIMNADGGTTAEAVTAISPYRCPQVNVIPPEGERPPSTTRLTKRLVDEVANILSEHKTLSGKAGSSFSEEELLLCFRTSLRSSVGSVESSSLGLITGEEDSENTAVKKCPATNQVYHICRQCGKIKSRASELKKHMQRHAKPFGCTFDGCNKIFGSKNDWKRHEQGQHEQQECWRCLECQEVFYHDQSYYVRHVSQVHATDPVETTAHAPLERKIARNYQGRFWCGFCDQIIVHNLQGVEAITLRFNHISDHFMKDKKSIKTWIEVGGQGRTKGKRVEECAESTLDAVQAEEEEDGTTYQPRLESNSTESSYPQSESSLDEQMSFSPSSSAMLDSSGLQQQFTFDHPHPTAMTLADHMMLFSGQHQVQADDSIDNRGASWSTGSPRRDDSETLLRHNVIVKCCQCKCTSSWDLNKSCLNCQHDFCDSRCKYRLPEVE</sequence>
<feature type="region of interest" description="Disordered" evidence="9">
    <location>
        <begin position="40"/>
        <end position="211"/>
    </location>
</feature>
<dbReference type="Gene3D" id="3.30.160.60">
    <property type="entry name" value="Classic Zinc Finger"/>
    <property type="match status" value="2"/>
</dbReference>
<feature type="region of interest" description="Disordered" evidence="9">
    <location>
        <begin position="357"/>
        <end position="457"/>
    </location>
</feature>
<feature type="compositionally biased region" description="Polar residues" evidence="9">
    <location>
        <begin position="42"/>
        <end position="59"/>
    </location>
</feature>
<evidence type="ECO:0000259" key="10">
    <source>
        <dbReference type="PROSITE" id="PS50157"/>
    </source>
</evidence>
<dbReference type="InterPro" id="IPR051061">
    <property type="entry name" value="Zinc_finger_trans_reg"/>
</dbReference>
<keyword evidence="12" id="KW-1185">Reference proteome</keyword>
<dbReference type="Proteomes" id="UP001345827">
    <property type="component" value="Unassembled WGS sequence"/>
</dbReference>
<feature type="domain" description="C2H2-type" evidence="10">
    <location>
        <begin position="694"/>
        <end position="724"/>
    </location>
</feature>
<proteinExistence type="predicted"/>
<feature type="compositionally biased region" description="Polar residues" evidence="9">
    <location>
        <begin position="69"/>
        <end position="82"/>
    </location>
</feature>
<feature type="domain" description="C2H2-type" evidence="10">
    <location>
        <begin position="668"/>
        <end position="691"/>
    </location>
</feature>
<dbReference type="PANTHER" id="PTHR46179">
    <property type="entry name" value="ZINC FINGER PROTEIN"/>
    <property type="match status" value="1"/>
</dbReference>
<name>A0AAV9QMP7_9PEZI</name>
<dbReference type="GO" id="GO:0008270">
    <property type="term" value="F:zinc ion binding"/>
    <property type="evidence" value="ECO:0007669"/>
    <property type="project" value="UniProtKB-KW"/>
</dbReference>
<keyword evidence="5" id="KW-0805">Transcription regulation</keyword>
<keyword evidence="6" id="KW-0804">Transcription</keyword>